<dbReference type="GO" id="GO:0032543">
    <property type="term" value="P:mitochondrial translation"/>
    <property type="evidence" value="ECO:0007669"/>
    <property type="project" value="InterPro"/>
</dbReference>
<keyword evidence="3" id="KW-1185">Reference proteome</keyword>
<dbReference type="Gramene" id="Kaladp0053s0384.2.v1.1">
    <property type="protein sequence ID" value="Kaladp0053s0384.2.v1.1"/>
    <property type="gene ID" value="Kaladp0053s0384.v1.1"/>
</dbReference>
<dbReference type="EnsemblPlants" id="Kaladp0053s0384.1.v1.1">
    <property type="protein sequence ID" value="Kaladp0053s0384.1.v1.1"/>
    <property type="gene ID" value="Kaladp0053s0384.v1.1"/>
</dbReference>
<dbReference type="GO" id="GO:0003735">
    <property type="term" value="F:structural constituent of ribosome"/>
    <property type="evidence" value="ECO:0007669"/>
    <property type="project" value="InterPro"/>
</dbReference>
<dbReference type="PANTHER" id="PTHR28066">
    <property type="entry name" value="37S RIBOSOMAL PROTEIN MRP10, MITOCHONDRIAL"/>
    <property type="match status" value="1"/>
</dbReference>
<dbReference type="InterPro" id="IPR009069">
    <property type="entry name" value="Cys_alpha_HP_mot_SF"/>
</dbReference>
<dbReference type="EnsemblPlants" id="Kaladp0053s0384.2.v1.1">
    <property type="protein sequence ID" value="Kaladp0053s0384.2.v1.1"/>
    <property type="gene ID" value="Kaladp0053s0384.v1.1"/>
</dbReference>
<dbReference type="PROSITE" id="PS51808">
    <property type="entry name" value="CHCH"/>
    <property type="match status" value="1"/>
</dbReference>
<dbReference type="Pfam" id="PF16860">
    <property type="entry name" value="CX9C"/>
    <property type="match status" value="1"/>
</dbReference>
<dbReference type="PANTHER" id="PTHR28066:SF1">
    <property type="entry name" value="SMALL RIBOSOMAL SUBUNIT PROTEIN MS37"/>
    <property type="match status" value="1"/>
</dbReference>
<evidence type="ECO:0000313" key="2">
    <source>
        <dbReference type="EnsemblPlants" id="Kaladp0053s0384.1.v1.1"/>
    </source>
</evidence>
<dbReference type="InterPro" id="IPR017264">
    <property type="entry name" value="Ribosomal_mS37_fun"/>
</dbReference>
<dbReference type="Gramene" id="Kaladp0053s0384.1.v1.1">
    <property type="protein sequence ID" value="Kaladp0053s0384.1.v1.1"/>
    <property type="gene ID" value="Kaladp0053s0384.v1.1"/>
</dbReference>
<name>A0A7N0U4P9_KALFE</name>
<dbReference type="InterPro" id="IPR031731">
    <property type="entry name" value="CX9C"/>
</dbReference>
<evidence type="ECO:0000313" key="3">
    <source>
        <dbReference type="Proteomes" id="UP000594263"/>
    </source>
</evidence>
<dbReference type="SUPFAM" id="SSF47072">
    <property type="entry name" value="Cysteine alpha-hairpin motif"/>
    <property type="match status" value="1"/>
</dbReference>
<accession>A0A7N0U4P9</accession>
<dbReference type="GO" id="GO:0005739">
    <property type="term" value="C:mitochondrion"/>
    <property type="evidence" value="ECO:0007669"/>
    <property type="project" value="GOC"/>
</dbReference>
<proteinExistence type="predicted"/>
<organism evidence="2 3">
    <name type="scientific">Kalanchoe fedtschenkoi</name>
    <name type="common">Lavender scallops</name>
    <name type="synonym">South American air plant</name>
    <dbReference type="NCBI Taxonomy" id="63787"/>
    <lineage>
        <taxon>Eukaryota</taxon>
        <taxon>Viridiplantae</taxon>
        <taxon>Streptophyta</taxon>
        <taxon>Embryophyta</taxon>
        <taxon>Tracheophyta</taxon>
        <taxon>Spermatophyta</taxon>
        <taxon>Magnoliopsida</taxon>
        <taxon>eudicotyledons</taxon>
        <taxon>Gunneridae</taxon>
        <taxon>Pentapetalae</taxon>
        <taxon>Saxifragales</taxon>
        <taxon>Crassulaceae</taxon>
        <taxon>Kalanchoe</taxon>
    </lineage>
</organism>
<dbReference type="OMA" id="KMNTINH"/>
<reference evidence="2" key="1">
    <citation type="submission" date="2021-01" db="UniProtKB">
        <authorList>
            <consortium name="EnsemblPlants"/>
        </authorList>
    </citation>
    <scope>IDENTIFICATION</scope>
</reference>
<dbReference type="Proteomes" id="UP000594263">
    <property type="component" value="Unplaced"/>
</dbReference>
<sequence length="80" mass="9102">MGKKAGSLRINPKKFGSMNKPCLKETIAFLNCLALNNKDDEKCVRQKDLLNSCMNDQATKKKNMWGSVNYHLQKLSRGKK</sequence>
<feature type="domain" description="IMS import disulfide relay-system CHCH-CHCH-like Cx9C" evidence="1">
    <location>
        <begin position="19"/>
        <end position="56"/>
    </location>
</feature>
<protein>
    <recommendedName>
        <fullName evidence="1">IMS import disulfide relay-system CHCH-CHCH-like Cx9C domain-containing protein</fullName>
    </recommendedName>
</protein>
<evidence type="ECO:0000259" key="1">
    <source>
        <dbReference type="Pfam" id="PF16860"/>
    </source>
</evidence>
<dbReference type="AlphaFoldDB" id="A0A7N0U4P9"/>